<dbReference type="Gene3D" id="3.40.50.2300">
    <property type="match status" value="1"/>
</dbReference>
<proteinExistence type="predicted"/>
<reference evidence="3 4" key="1">
    <citation type="submission" date="2018-04" db="EMBL/GenBank/DDBJ databases">
        <title>Genomic Encyclopedia of Archaeal and Bacterial Type Strains, Phase II (KMG-II): from individual species to whole genera.</title>
        <authorList>
            <person name="Goeker M."/>
        </authorList>
    </citation>
    <scope>NUCLEOTIDE SEQUENCE [LARGE SCALE GENOMIC DNA]</scope>
    <source>
        <strain evidence="3 4">DSM 25731</strain>
    </source>
</reference>
<evidence type="ECO:0000313" key="3">
    <source>
        <dbReference type="EMBL" id="PTX58990.1"/>
    </source>
</evidence>
<dbReference type="SUPFAM" id="SSF53822">
    <property type="entry name" value="Periplasmic binding protein-like I"/>
    <property type="match status" value="1"/>
</dbReference>
<dbReference type="Gene3D" id="3.10.350.10">
    <property type="entry name" value="LysM domain"/>
    <property type="match status" value="4"/>
</dbReference>
<dbReference type="GO" id="GO:0008932">
    <property type="term" value="F:lytic endotransglycosylase activity"/>
    <property type="evidence" value="ECO:0007669"/>
    <property type="project" value="TreeGrafter"/>
</dbReference>
<evidence type="ECO:0000313" key="4">
    <source>
        <dbReference type="Proteomes" id="UP000244090"/>
    </source>
</evidence>
<sequence>MTSAQNRPQLLSGNNKFDYRMKKLLGFFLVILMSGCSATAQSYKNHKVSRGETVESIAKQYDVSVDDILKLNPEARNGVRKNSMLVIPSKSLKTTSNTDVTFINHKVKRKETLYGIAKKYGISQEDILKYNENVAKEGLKKGDRIAIPQFNKKPKETTETVETNTKDEKDNEETSFEIYKVKAKETKWGIAHSYGLTIDELEDINPEIKDGLQIGQEIKLPIRSKKPKVASTENYVFYDVKPKQTMYSLTRKLNVTEEELVLLNPALKDGLKAGMVLKLPLAKTEEENIDVVDAVIVDKFNFLENANPENVSNIVLMLPFKLNEINMDSISQTKEKLQKDRLLSYATDFYTGSLMALDSIKSLGFSVNVKVIDNGGSASTTRSAIYDNDFSDVHAVIGPFLDGNVNIVASELKSDGIPVISPLTSKKVDHRNVYQSIPDKELLEGKMLEFMKKNGQDKNVIIIADKDKTAIKAKLQSIFPNHKMFNPEEGNYIKPTLILPHLREDVVNWVILESDELNLIANATSVLNSYAAKEKYKIVLLTTNKDDSYDNSDNIYHSHLANLSFHYPSIDKPSSLNNKFVKKYEAEYGISPSRIATRGFDVTFDVLVRLLYDQNLAKSVRTGIETSYVENKFDYRKKLLGGFFNEGVYIVKYDGLEIKEAK</sequence>
<dbReference type="SMART" id="SM00257">
    <property type="entry name" value="LysM"/>
    <property type="match status" value="4"/>
</dbReference>
<dbReference type="PANTHER" id="PTHR33734">
    <property type="entry name" value="LYSM DOMAIN-CONTAINING GPI-ANCHORED PROTEIN 2"/>
    <property type="match status" value="1"/>
</dbReference>
<feature type="compositionally biased region" description="Basic and acidic residues" evidence="1">
    <location>
        <begin position="153"/>
        <end position="169"/>
    </location>
</feature>
<dbReference type="InterPro" id="IPR018392">
    <property type="entry name" value="LysM"/>
</dbReference>
<name>A0A2T6BSD0_9FLAO</name>
<keyword evidence="4" id="KW-1185">Reference proteome</keyword>
<organism evidence="3 4">
    <name type="scientific">Kordia periserrulae</name>
    <dbReference type="NCBI Taxonomy" id="701523"/>
    <lineage>
        <taxon>Bacteria</taxon>
        <taxon>Pseudomonadati</taxon>
        <taxon>Bacteroidota</taxon>
        <taxon>Flavobacteriia</taxon>
        <taxon>Flavobacteriales</taxon>
        <taxon>Flavobacteriaceae</taxon>
        <taxon>Kordia</taxon>
    </lineage>
</organism>
<dbReference type="Proteomes" id="UP000244090">
    <property type="component" value="Unassembled WGS sequence"/>
</dbReference>
<dbReference type="CDD" id="cd00118">
    <property type="entry name" value="LysM"/>
    <property type="match status" value="4"/>
</dbReference>
<dbReference type="AlphaFoldDB" id="A0A2T6BSD0"/>
<gene>
    <name evidence="3" type="ORF">C8N46_11159</name>
</gene>
<accession>A0A2T6BSD0</accession>
<dbReference type="Pfam" id="PF01476">
    <property type="entry name" value="LysM"/>
    <property type="match status" value="4"/>
</dbReference>
<feature type="region of interest" description="Disordered" evidence="1">
    <location>
        <begin position="153"/>
        <end position="172"/>
    </location>
</feature>
<evidence type="ECO:0000259" key="2">
    <source>
        <dbReference type="PROSITE" id="PS51782"/>
    </source>
</evidence>
<dbReference type="PROSITE" id="PS51782">
    <property type="entry name" value="LYSM"/>
    <property type="match status" value="3"/>
</dbReference>
<dbReference type="EMBL" id="QBKT01000011">
    <property type="protein sequence ID" value="PTX58990.1"/>
    <property type="molecule type" value="Genomic_DNA"/>
</dbReference>
<protein>
    <submittedName>
        <fullName evidence="3">Amino acid/amide ABC transporter substrate-binding protein (HAAT family)</fullName>
    </submittedName>
</protein>
<feature type="domain" description="LysM" evidence="2">
    <location>
        <begin position="177"/>
        <end position="220"/>
    </location>
</feature>
<dbReference type="InterPro" id="IPR028082">
    <property type="entry name" value="Peripla_BP_I"/>
</dbReference>
<feature type="domain" description="LysM" evidence="2">
    <location>
        <begin position="44"/>
        <end position="94"/>
    </location>
</feature>
<dbReference type="InterPro" id="IPR036779">
    <property type="entry name" value="LysM_dom_sf"/>
</dbReference>
<feature type="domain" description="LysM" evidence="2">
    <location>
        <begin position="103"/>
        <end position="147"/>
    </location>
</feature>
<dbReference type="PANTHER" id="PTHR33734:SF22">
    <property type="entry name" value="MEMBRANE-BOUND LYTIC MUREIN TRANSGLYCOSYLASE D"/>
    <property type="match status" value="1"/>
</dbReference>
<evidence type="ECO:0000256" key="1">
    <source>
        <dbReference type="SAM" id="MobiDB-lite"/>
    </source>
</evidence>
<dbReference type="SUPFAM" id="SSF54106">
    <property type="entry name" value="LysM domain"/>
    <property type="match status" value="4"/>
</dbReference>
<comment type="caution">
    <text evidence="3">The sequence shown here is derived from an EMBL/GenBank/DDBJ whole genome shotgun (WGS) entry which is preliminary data.</text>
</comment>